<dbReference type="Gene3D" id="3.40.50.150">
    <property type="entry name" value="Vaccinia Virus protein VP39"/>
    <property type="match status" value="1"/>
</dbReference>
<evidence type="ECO:0000313" key="3">
    <source>
        <dbReference type="Proteomes" id="UP000593833"/>
    </source>
</evidence>
<dbReference type="OrthoDB" id="3783712at2"/>
<dbReference type="InterPro" id="IPR029063">
    <property type="entry name" value="SAM-dependent_MTases_sf"/>
</dbReference>
<dbReference type="GO" id="GO:0008168">
    <property type="term" value="F:methyltransferase activity"/>
    <property type="evidence" value="ECO:0007669"/>
    <property type="project" value="UniProtKB-KW"/>
</dbReference>
<keyword evidence="2" id="KW-0808">Transferase</keyword>
<reference evidence="2 3" key="1">
    <citation type="submission" date="2020-10" db="EMBL/GenBank/DDBJ databases">
        <title>Complete genome sequence of a novel Pseudomonas fluorescens strain isolated from the flower of kumarahou (Pomaderris kumeraho).</title>
        <authorList>
            <person name="Summers M.C."/>
            <person name="Nowak V."/>
            <person name="Fairhurst M.J."/>
            <person name="Owen J.G."/>
            <person name="Gerth M.L."/>
            <person name="Patrick W.M."/>
        </authorList>
    </citation>
    <scope>NUCLEOTIDE SEQUENCE [LARGE SCALE GENOMIC DNA]</scope>
    <source>
        <strain evidence="2 3">KF1</strain>
    </source>
</reference>
<dbReference type="GO" id="GO:0032259">
    <property type="term" value="P:methylation"/>
    <property type="evidence" value="ECO:0007669"/>
    <property type="project" value="UniProtKB-KW"/>
</dbReference>
<name>A0A1B3CWU1_PSEFL</name>
<sequence>MGFFDNFPRFYKTSQTSPFPDRLNSRFCAIMERNIELIKGKRVLDIASHDGRWSFAALQAGAAHVTGIEPRQELINNAIDTFNEYGIEPSRFNFLCGDVFDHLSNKEFDIVFCLGFYYHTIRHAELFDLIERTGAKLVVIDTEVTPVVDELPDIENSDPRVVFANPHGVQLLLDPVEDQQMAYSDSLTRNGKTLVGRPSRSAIRFIAKHFGYATETFDWNTFILENPEIESAMVDYSEGWRDTFYCSK</sequence>
<gene>
    <name evidence="2" type="ORF">IM720_23660</name>
</gene>
<dbReference type="CDD" id="cd02440">
    <property type="entry name" value="AdoMet_MTases"/>
    <property type="match status" value="1"/>
</dbReference>
<evidence type="ECO:0000259" key="1">
    <source>
        <dbReference type="Pfam" id="PF13649"/>
    </source>
</evidence>
<dbReference type="SUPFAM" id="SSF53335">
    <property type="entry name" value="S-adenosyl-L-methionine-dependent methyltransferases"/>
    <property type="match status" value="1"/>
</dbReference>
<dbReference type="InterPro" id="IPR041698">
    <property type="entry name" value="Methyltransf_25"/>
</dbReference>
<dbReference type="Proteomes" id="UP000593833">
    <property type="component" value="Chromosome"/>
</dbReference>
<accession>A0A1B3CWU1</accession>
<organism evidence="2 3">
    <name type="scientific">Pseudomonas fluorescens</name>
    <dbReference type="NCBI Taxonomy" id="294"/>
    <lineage>
        <taxon>Bacteria</taxon>
        <taxon>Pseudomonadati</taxon>
        <taxon>Pseudomonadota</taxon>
        <taxon>Gammaproteobacteria</taxon>
        <taxon>Pseudomonadales</taxon>
        <taxon>Pseudomonadaceae</taxon>
        <taxon>Pseudomonas</taxon>
    </lineage>
</organism>
<dbReference type="EMBL" id="CP063233">
    <property type="protein sequence ID" value="QOU03673.1"/>
    <property type="molecule type" value="Genomic_DNA"/>
</dbReference>
<dbReference type="Pfam" id="PF13649">
    <property type="entry name" value="Methyltransf_25"/>
    <property type="match status" value="1"/>
</dbReference>
<keyword evidence="2" id="KW-0489">Methyltransferase</keyword>
<protein>
    <submittedName>
        <fullName evidence="2">Class I SAM-dependent methyltransferase</fullName>
    </submittedName>
</protein>
<dbReference type="RefSeq" id="WP_069076799.1">
    <property type="nucleotide sequence ID" value="NZ_CP015637.1"/>
</dbReference>
<dbReference type="AlphaFoldDB" id="A0A1B3CWU1"/>
<feature type="domain" description="Methyltransferase" evidence="1">
    <location>
        <begin position="43"/>
        <end position="127"/>
    </location>
</feature>
<proteinExistence type="predicted"/>
<evidence type="ECO:0000313" key="2">
    <source>
        <dbReference type="EMBL" id="QOU03673.1"/>
    </source>
</evidence>